<keyword evidence="2" id="KW-1185">Reference proteome</keyword>
<dbReference type="EMBL" id="CP019063">
    <property type="protein sequence ID" value="AVF37893.1"/>
    <property type="molecule type" value="Genomic_DNA"/>
</dbReference>
<dbReference type="AlphaFoldDB" id="A0A2L1UY64"/>
<name>A0A2L1UY64_9GAMM</name>
<dbReference type="Proteomes" id="UP000239197">
    <property type="component" value="Plasmid unnamed1"/>
</dbReference>
<reference evidence="2" key="1">
    <citation type="submission" date="2017-01" db="EMBL/GenBank/DDBJ databases">
        <title>Genome sequence of Rouxiella sp. ERMR1:05.</title>
        <authorList>
            <person name="Kumar R."/>
            <person name="Singh D."/>
            <person name="Kumar S."/>
        </authorList>
    </citation>
    <scope>NUCLEOTIDE SEQUENCE [LARGE SCALE GENOMIC DNA]</scope>
    <source>
        <strain evidence="2">ERMR1:05</strain>
        <plasmid evidence="2">unnamed1</plasmid>
    </source>
</reference>
<keyword evidence="1" id="KW-0614">Plasmid</keyword>
<gene>
    <name evidence="1" type="ORF">BV494_23730</name>
</gene>
<evidence type="ECO:0000313" key="2">
    <source>
        <dbReference type="Proteomes" id="UP000239197"/>
    </source>
</evidence>
<protein>
    <submittedName>
        <fullName evidence="1">Uncharacterized protein</fullName>
    </submittedName>
</protein>
<dbReference type="KEGG" id="rox:BV494_23730"/>
<proteinExistence type="predicted"/>
<geneLocation type="plasmid" evidence="1 2">
    <name>unnamed1</name>
</geneLocation>
<sequence length="59" mass="6694">MWKDFLIARIPPNSAPSASDVWNTHKATPDRFKTKRAMPEKSGDSGTVISWSAYPRFLK</sequence>
<accession>A0A2L1UY64</accession>
<organism evidence="1 2">
    <name type="scientific">Rahnella sikkimica</name>
    <dbReference type="NCBI Taxonomy" id="1805933"/>
    <lineage>
        <taxon>Bacteria</taxon>
        <taxon>Pseudomonadati</taxon>
        <taxon>Pseudomonadota</taxon>
        <taxon>Gammaproteobacteria</taxon>
        <taxon>Enterobacterales</taxon>
        <taxon>Yersiniaceae</taxon>
        <taxon>Rahnella</taxon>
    </lineage>
</organism>
<evidence type="ECO:0000313" key="1">
    <source>
        <dbReference type="EMBL" id="AVF37893.1"/>
    </source>
</evidence>